<dbReference type="EMBL" id="JAIZAY010000008">
    <property type="protein sequence ID" value="KAJ8038100.1"/>
    <property type="molecule type" value="Genomic_DNA"/>
</dbReference>
<feature type="domain" description="Beta-lactamase-related" evidence="2">
    <location>
        <begin position="55"/>
        <end position="404"/>
    </location>
</feature>
<name>A0A9Q1H9X6_HOLLE</name>
<evidence type="ECO:0000259" key="2">
    <source>
        <dbReference type="Pfam" id="PF00144"/>
    </source>
</evidence>
<protein>
    <submittedName>
        <fullName evidence="3">Beta-lactamase domain-containing protein 2</fullName>
    </submittedName>
</protein>
<reference evidence="3" key="1">
    <citation type="submission" date="2021-10" db="EMBL/GenBank/DDBJ databases">
        <title>Tropical sea cucumber genome reveals ecological adaptation and Cuvierian tubules defense mechanism.</title>
        <authorList>
            <person name="Chen T."/>
        </authorList>
    </citation>
    <scope>NUCLEOTIDE SEQUENCE</scope>
    <source>
        <strain evidence="3">Nanhai2018</strain>
        <tissue evidence="3">Muscle</tissue>
    </source>
</reference>
<evidence type="ECO:0000313" key="4">
    <source>
        <dbReference type="Proteomes" id="UP001152320"/>
    </source>
</evidence>
<dbReference type="OrthoDB" id="5946976at2759"/>
<sequence>MSLIRQVILVAVTAIFVSILPSHFKTSYPVPEIFGTVAPGFEDVREVFRENFELGWDKNEGGSAFAVYYKGEKVVDIWAGFADQEAKMLWKENTMSVLYSTTKGLCALCIAILADRELIDFKKPVSDYWPEFAQNGKEKVTVEMLMEHEAGLPILSQPMTFDLVQDHDALDKVLAETKPLWEPGTAHGYHTISIGFYVDALVRRVDSEGRTVGKFFSDEVAKPFGIDAFIGTPREEMLRVGRLVYVQPSTFDIIHGLLTSSVYRSMFYGYIMGGAKLFVGTVSNCGQVCEIERRMDPEVNQIVIPSICGVATARGIAKLFGILANGGKLGNKTLLSQRIIMDYVNDKRERTGDLVLFGLPVKWKYGMDIIPQPGNAGNLFGSSGAGGQIGYSDVDNKIGYGFVTRYSAVLGIQFYDSRIARLQESVLRVVTKVEK</sequence>
<evidence type="ECO:0000313" key="3">
    <source>
        <dbReference type="EMBL" id="KAJ8038100.1"/>
    </source>
</evidence>
<evidence type="ECO:0000256" key="1">
    <source>
        <dbReference type="SAM" id="SignalP"/>
    </source>
</evidence>
<dbReference type="InterPro" id="IPR012338">
    <property type="entry name" value="Beta-lactam/transpept-like"/>
</dbReference>
<dbReference type="InterPro" id="IPR052907">
    <property type="entry name" value="Beta-lactamase/esterase"/>
</dbReference>
<proteinExistence type="predicted"/>
<dbReference type="Pfam" id="PF00144">
    <property type="entry name" value="Beta-lactamase"/>
    <property type="match status" value="1"/>
</dbReference>
<organism evidence="3 4">
    <name type="scientific">Holothuria leucospilota</name>
    <name type="common">Black long sea cucumber</name>
    <name type="synonym">Mertensiothuria leucospilota</name>
    <dbReference type="NCBI Taxonomy" id="206669"/>
    <lineage>
        <taxon>Eukaryota</taxon>
        <taxon>Metazoa</taxon>
        <taxon>Echinodermata</taxon>
        <taxon>Eleutherozoa</taxon>
        <taxon>Echinozoa</taxon>
        <taxon>Holothuroidea</taxon>
        <taxon>Aspidochirotacea</taxon>
        <taxon>Aspidochirotida</taxon>
        <taxon>Holothuriidae</taxon>
        <taxon>Holothuria</taxon>
    </lineage>
</organism>
<dbReference type="InterPro" id="IPR001466">
    <property type="entry name" value="Beta-lactam-related"/>
</dbReference>
<dbReference type="PANTHER" id="PTHR43319">
    <property type="entry name" value="BETA-LACTAMASE-RELATED"/>
    <property type="match status" value="1"/>
</dbReference>
<accession>A0A9Q1H9X6</accession>
<dbReference type="Gene3D" id="3.40.710.10">
    <property type="entry name" value="DD-peptidase/beta-lactamase superfamily"/>
    <property type="match status" value="1"/>
</dbReference>
<comment type="caution">
    <text evidence="3">The sequence shown here is derived from an EMBL/GenBank/DDBJ whole genome shotgun (WGS) entry which is preliminary data.</text>
</comment>
<dbReference type="Proteomes" id="UP001152320">
    <property type="component" value="Chromosome 8"/>
</dbReference>
<dbReference type="PANTHER" id="PTHR43319:SF3">
    <property type="entry name" value="BETA-LACTAMASE-RELATED DOMAIN-CONTAINING PROTEIN"/>
    <property type="match status" value="1"/>
</dbReference>
<gene>
    <name evidence="3" type="ORF">HOLleu_19079</name>
</gene>
<keyword evidence="4" id="KW-1185">Reference proteome</keyword>
<keyword evidence="1" id="KW-0732">Signal</keyword>
<dbReference type="SUPFAM" id="SSF56601">
    <property type="entry name" value="beta-lactamase/transpeptidase-like"/>
    <property type="match status" value="1"/>
</dbReference>
<feature type="chain" id="PRO_5040130345" evidence="1">
    <location>
        <begin position="20"/>
        <end position="435"/>
    </location>
</feature>
<dbReference type="AlphaFoldDB" id="A0A9Q1H9X6"/>
<feature type="signal peptide" evidence="1">
    <location>
        <begin position="1"/>
        <end position="19"/>
    </location>
</feature>